<keyword evidence="1" id="KW-0378">Hydrolase</keyword>
<feature type="domain" description="Isochorismatase-like" evidence="2">
    <location>
        <begin position="9"/>
        <end position="185"/>
    </location>
</feature>
<dbReference type="AlphaFoldDB" id="A0A158GQE3"/>
<gene>
    <name evidence="3" type="ORF">AWB69_03136</name>
</gene>
<dbReference type="OrthoDB" id="9781985at2"/>
<organism evidence="3 4">
    <name type="scientific">Caballeronia udeis</name>
    <dbReference type="NCBI Taxonomy" id="1232866"/>
    <lineage>
        <taxon>Bacteria</taxon>
        <taxon>Pseudomonadati</taxon>
        <taxon>Pseudomonadota</taxon>
        <taxon>Betaproteobacteria</taxon>
        <taxon>Burkholderiales</taxon>
        <taxon>Burkholderiaceae</taxon>
        <taxon>Caballeronia</taxon>
    </lineage>
</organism>
<dbReference type="SUPFAM" id="SSF52499">
    <property type="entry name" value="Isochorismatase-like hydrolases"/>
    <property type="match status" value="1"/>
</dbReference>
<dbReference type="EMBL" id="FCOK02000018">
    <property type="protein sequence ID" value="SAL34326.1"/>
    <property type="molecule type" value="Genomic_DNA"/>
</dbReference>
<dbReference type="Gene3D" id="3.40.50.850">
    <property type="entry name" value="Isochorismatase-like"/>
    <property type="match status" value="1"/>
</dbReference>
<name>A0A158GQE3_9BURK</name>
<evidence type="ECO:0000256" key="1">
    <source>
        <dbReference type="ARBA" id="ARBA00022801"/>
    </source>
</evidence>
<dbReference type="Proteomes" id="UP000054683">
    <property type="component" value="Unassembled WGS sequence"/>
</dbReference>
<dbReference type="CDD" id="cd00431">
    <property type="entry name" value="cysteine_hydrolases"/>
    <property type="match status" value="1"/>
</dbReference>
<dbReference type="NCBIfam" id="NF008517">
    <property type="entry name" value="PRK11440.1"/>
    <property type="match status" value="1"/>
</dbReference>
<evidence type="ECO:0000313" key="4">
    <source>
        <dbReference type="Proteomes" id="UP000054683"/>
    </source>
</evidence>
<dbReference type="PANTHER" id="PTHR43540">
    <property type="entry name" value="PEROXYUREIDOACRYLATE/UREIDOACRYLATE AMIDOHYDROLASE-RELATED"/>
    <property type="match status" value="1"/>
</dbReference>
<accession>A0A158GQE3</accession>
<dbReference type="RefSeq" id="WP_062086054.1">
    <property type="nucleotide sequence ID" value="NZ_FCOK02000018.1"/>
</dbReference>
<protein>
    <submittedName>
        <fullName evidence="3">Isochorismatase</fullName>
    </submittedName>
</protein>
<sequence>MEQLVIQHAALVVVDFQEGILRVPFAPYTASAVLENGVRLSRRFREVSAPVVLTRVAWADNFADALTQQVDQPLPMPPGGLPPDWADLSADLAVSPGNIVITKRQWNAFHGTELDLQLRRRGIKTLVLAGVASNMGVESTARAAYELGYQLIFAEDAISSVSAGMHEFAAHTIFPLLGLVRSTEQIVAALR</sequence>
<reference evidence="3 4" key="1">
    <citation type="submission" date="2016-01" db="EMBL/GenBank/DDBJ databases">
        <authorList>
            <person name="Oliw E.H."/>
        </authorList>
    </citation>
    <scope>NUCLEOTIDE SEQUENCE [LARGE SCALE GENOMIC DNA]</scope>
    <source>
        <strain evidence="3">LMG 27134</strain>
    </source>
</reference>
<proteinExistence type="predicted"/>
<dbReference type="InterPro" id="IPR000868">
    <property type="entry name" value="Isochorismatase-like_dom"/>
</dbReference>
<evidence type="ECO:0000313" key="3">
    <source>
        <dbReference type="EMBL" id="SAL34326.1"/>
    </source>
</evidence>
<dbReference type="Pfam" id="PF00857">
    <property type="entry name" value="Isochorismatase"/>
    <property type="match status" value="1"/>
</dbReference>
<dbReference type="PANTHER" id="PTHR43540:SF7">
    <property type="entry name" value="ISOCHORISMATASE FAMILY PROTEIN YECD"/>
    <property type="match status" value="1"/>
</dbReference>
<dbReference type="InterPro" id="IPR036380">
    <property type="entry name" value="Isochorismatase-like_sf"/>
</dbReference>
<dbReference type="GO" id="GO:0016787">
    <property type="term" value="F:hydrolase activity"/>
    <property type="evidence" value="ECO:0007669"/>
    <property type="project" value="UniProtKB-KW"/>
</dbReference>
<dbReference type="InterPro" id="IPR050272">
    <property type="entry name" value="Isochorismatase-like_hydrls"/>
</dbReference>
<evidence type="ECO:0000259" key="2">
    <source>
        <dbReference type="Pfam" id="PF00857"/>
    </source>
</evidence>